<dbReference type="EMBL" id="BAABCW010000018">
    <property type="protein sequence ID" value="GAA3517763.1"/>
    <property type="molecule type" value="Genomic_DNA"/>
</dbReference>
<evidence type="ECO:0000256" key="1">
    <source>
        <dbReference type="SAM" id="Phobius"/>
    </source>
</evidence>
<protein>
    <recommendedName>
        <fullName evidence="4">Adhesin domain-containing protein</fullName>
    </recommendedName>
</protein>
<name>A0ABP6UQ89_9FLAO</name>
<feature type="transmembrane region" description="Helical" evidence="1">
    <location>
        <begin position="12"/>
        <end position="30"/>
    </location>
</feature>
<keyword evidence="1" id="KW-0472">Membrane</keyword>
<keyword evidence="3" id="KW-1185">Reference proteome</keyword>
<keyword evidence="1" id="KW-0812">Transmembrane</keyword>
<comment type="caution">
    <text evidence="2">The sequence shown here is derived from an EMBL/GenBank/DDBJ whole genome shotgun (WGS) entry which is preliminary data.</text>
</comment>
<organism evidence="2 3">
    <name type="scientific">Aquimarina addita</name>
    <dbReference type="NCBI Taxonomy" id="870485"/>
    <lineage>
        <taxon>Bacteria</taxon>
        <taxon>Pseudomonadati</taxon>
        <taxon>Bacteroidota</taxon>
        <taxon>Flavobacteriia</taxon>
        <taxon>Flavobacteriales</taxon>
        <taxon>Flavobacteriaceae</taxon>
        <taxon>Aquimarina</taxon>
    </lineage>
</organism>
<dbReference type="Proteomes" id="UP001500459">
    <property type="component" value="Unassembled WGS sequence"/>
</dbReference>
<accession>A0ABP6UQ89</accession>
<evidence type="ECO:0000313" key="3">
    <source>
        <dbReference type="Proteomes" id="UP001500459"/>
    </source>
</evidence>
<sequence length="371" mass="42183">MIQKNPKIMKDTYYNKIVVLILIFCFGYALKAQEEVSKIIEKSYDLTNVGELQLENKYGNININGWDQNKIQIKINVIVNKKEKEYAQDLLNRIKPSISYSKEFISIFSYIEEKENGFFSKLLNRANPFDFDKGNIQINYDINLPINAEVQITNKFGDIFTNGWNGKLNTNIGHGNIWIQDNLTNASIEMKFGKLKAKSIAYGSIKIKNSELDIENSKNLSLNSSGSTIALKNISNLEIYSSKDKVTIRQVDKIRGELKFSNMILEEVSENIDLTMDVADFNAYKITKSNANIDIKQKSSEVHLNISDLNFYFNASLEQGLLRIPKSFTNINTTIIDKSKKLRNVTASYGNDTKGKIQIHGIKGVVILSEK</sequence>
<evidence type="ECO:0008006" key="4">
    <source>
        <dbReference type="Google" id="ProtNLM"/>
    </source>
</evidence>
<proteinExistence type="predicted"/>
<gene>
    <name evidence="2" type="ORF">GCM10022393_34880</name>
</gene>
<evidence type="ECO:0000313" key="2">
    <source>
        <dbReference type="EMBL" id="GAA3517763.1"/>
    </source>
</evidence>
<keyword evidence="1" id="KW-1133">Transmembrane helix</keyword>
<reference evidence="3" key="1">
    <citation type="journal article" date="2019" name="Int. J. Syst. Evol. Microbiol.">
        <title>The Global Catalogue of Microorganisms (GCM) 10K type strain sequencing project: providing services to taxonomists for standard genome sequencing and annotation.</title>
        <authorList>
            <consortium name="The Broad Institute Genomics Platform"/>
            <consortium name="The Broad Institute Genome Sequencing Center for Infectious Disease"/>
            <person name="Wu L."/>
            <person name="Ma J."/>
        </authorList>
    </citation>
    <scope>NUCLEOTIDE SEQUENCE [LARGE SCALE GENOMIC DNA]</scope>
    <source>
        <strain evidence="3">JCM 17106</strain>
    </source>
</reference>